<dbReference type="Gene3D" id="3.40.50.300">
    <property type="entry name" value="P-loop containing nucleotide triphosphate hydrolases"/>
    <property type="match status" value="1"/>
</dbReference>
<dbReference type="InterPro" id="IPR001482">
    <property type="entry name" value="T2SS/T4SS_dom"/>
</dbReference>
<dbReference type="Pfam" id="PF00437">
    <property type="entry name" value="T2SSE"/>
    <property type="match status" value="1"/>
</dbReference>
<gene>
    <name evidence="5" type="ORF">Q8947_02860</name>
</gene>
<dbReference type="InterPro" id="IPR027417">
    <property type="entry name" value="P-loop_NTPase"/>
</dbReference>
<dbReference type="EMBL" id="JAUZQE010000004">
    <property type="protein sequence ID" value="MDR4124925.1"/>
    <property type="molecule type" value="Genomic_DNA"/>
</dbReference>
<evidence type="ECO:0000313" key="5">
    <source>
        <dbReference type="EMBL" id="MDR4124925.1"/>
    </source>
</evidence>
<evidence type="ECO:0000256" key="2">
    <source>
        <dbReference type="ARBA" id="ARBA00022741"/>
    </source>
</evidence>
<dbReference type="Gene3D" id="3.30.450.90">
    <property type="match status" value="1"/>
</dbReference>
<dbReference type="RefSeq" id="WP_347286401.1">
    <property type="nucleotide sequence ID" value="NZ_JAUZQE010000004.1"/>
</dbReference>
<dbReference type="Proteomes" id="UP001232156">
    <property type="component" value="Unassembled WGS sequence"/>
</dbReference>
<reference evidence="5 6" key="1">
    <citation type="submission" date="2023-08" db="EMBL/GenBank/DDBJ databases">
        <title>Alcaligenaceae gen. nov., a novel taxon isolated from the sludge of Yixing Pesticide Factory.</title>
        <authorList>
            <person name="Ruan L."/>
        </authorList>
    </citation>
    <scope>NUCLEOTIDE SEQUENCE [LARGE SCALE GENOMIC DNA]</scope>
    <source>
        <strain evidence="5 6">LG-2</strain>
    </source>
</reference>
<evidence type="ECO:0000256" key="1">
    <source>
        <dbReference type="ARBA" id="ARBA00006611"/>
    </source>
</evidence>
<dbReference type="PANTHER" id="PTHR30258:SF3">
    <property type="entry name" value="SLL1921 PROTEIN"/>
    <property type="match status" value="1"/>
</dbReference>
<comment type="similarity">
    <text evidence="1">Belongs to the GSP E family.</text>
</comment>
<dbReference type="SUPFAM" id="SSF52540">
    <property type="entry name" value="P-loop containing nucleoside triphosphate hydrolases"/>
    <property type="match status" value="1"/>
</dbReference>
<keyword evidence="3" id="KW-0067">ATP-binding</keyword>
<evidence type="ECO:0000259" key="4">
    <source>
        <dbReference type="Pfam" id="PF00437"/>
    </source>
</evidence>
<comment type="caution">
    <text evidence="5">The sequence shown here is derived from an EMBL/GenBank/DDBJ whole genome shotgun (WGS) entry which is preliminary data.</text>
</comment>
<protein>
    <submittedName>
        <fullName evidence="5">ATPase, T2SS/T4P/T4SS family</fullName>
    </submittedName>
</protein>
<accession>A0ABU1D3B2</accession>
<organism evidence="5 6">
    <name type="scientific">Yanghanlia caeni</name>
    <dbReference type="NCBI Taxonomy" id="3064283"/>
    <lineage>
        <taxon>Bacteria</taxon>
        <taxon>Pseudomonadati</taxon>
        <taxon>Pseudomonadota</taxon>
        <taxon>Betaproteobacteria</taxon>
        <taxon>Burkholderiales</taxon>
        <taxon>Alcaligenaceae</taxon>
        <taxon>Yanghanlia</taxon>
    </lineage>
</organism>
<feature type="domain" description="Bacterial type II secretion system protein E" evidence="4">
    <location>
        <begin position="152"/>
        <end position="495"/>
    </location>
</feature>
<dbReference type="PANTHER" id="PTHR30258">
    <property type="entry name" value="TYPE II SECRETION SYSTEM PROTEIN GSPE-RELATED"/>
    <property type="match status" value="1"/>
</dbReference>
<name>A0ABU1D3B2_9BURK</name>
<proteinExistence type="inferred from homology"/>
<evidence type="ECO:0000256" key="3">
    <source>
        <dbReference type="ARBA" id="ARBA00022840"/>
    </source>
</evidence>
<evidence type="ECO:0000313" key="6">
    <source>
        <dbReference type="Proteomes" id="UP001232156"/>
    </source>
</evidence>
<keyword evidence="2" id="KW-0547">Nucleotide-binding</keyword>
<keyword evidence="6" id="KW-1185">Reference proteome</keyword>
<sequence>MMLARLATRRTFAVAEAADFTLHAARYAAGSAGVLHDTEALLALKPALRRSLSAQFGVEALAARICPVELEDGSAAIFALAEHVGSDQADELARRLECAGYAPATPSRYVLNASLLLAVARDAFNPAGWAARSAPGRGALEEGFHGLVEWGVRHGASDVHLNVYLNEPESEVKYTICGRYVAPECFRRMPTRTLLEMLSVAWMDISGGNGAVFDPSAEQQGSLSRNYAGREVMLRWASMASERGPSVCLRLLEKNHAASIPSLETLGYPPAQIAMLERALFSGGGAVVFAGTVGSGKSTTLASLISRLPADRKVITIEDPVEYTIPGAIQNSIARRLDAEAHDAFATKLRALKRSAMTDVLLGEVRDRETGLAFMDLTGSGVNVYTTVHAPSAALIPLRLASEFIAVSRDFLAMPGTLKLLVWQALLPRLCQCALPIAGGVSPESNRWLDQATAIFPGPVAALRQRNPKGCAHCRKQGIAQLFGYDGRSVAAEMFEPRVHPQWFEWVRTGGAGPFPVPMRSAMANAMSAAYRGVFDPADIERQFHSFATEARLRVLQETHVPALPGQGSKSPVEVQ</sequence>